<dbReference type="EMBL" id="JBFXLU010000007">
    <property type="protein sequence ID" value="KAL2856471.1"/>
    <property type="molecule type" value="Genomic_DNA"/>
</dbReference>
<evidence type="ECO:0000313" key="2">
    <source>
        <dbReference type="Proteomes" id="UP001610446"/>
    </source>
</evidence>
<sequence>MPILFNPPSRRLFESTDCPAECIIPTADRDAYPMNPKFRWVYNKLMVAELQGIDCGPHWTQPDNAIFPIFSKPIFNLGSMGAEARAIATMDDYWCSVTPGHMWSALLVGEHYSTDIAVLAGKPVWFSHARGTPGPQQTFDYWEVNVSVDPSVQAYIATFVKTHLAEYTGMLNMETIGGKIIEIHLRFSPQWPDLYGSWFLPSIVDLYSGKRWTGPSNMEIYQTKKTRVGYSVVLFDEEKYASVGATLPDSALRQLETMFSVESITLWYNPKMPLETYPRPPGGFRVAWINGFDLAQCELAREVLRNYLHLLFEKKDVSLDQAVCN</sequence>
<protein>
    <submittedName>
        <fullName evidence="1">Uncharacterized protein</fullName>
    </submittedName>
</protein>
<organism evidence="1 2">
    <name type="scientific">Aspergillus pseudoustus</name>
    <dbReference type="NCBI Taxonomy" id="1810923"/>
    <lineage>
        <taxon>Eukaryota</taxon>
        <taxon>Fungi</taxon>
        <taxon>Dikarya</taxon>
        <taxon>Ascomycota</taxon>
        <taxon>Pezizomycotina</taxon>
        <taxon>Eurotiomycetes</taxon>
        <taxon>Eurotiomycetidae</taxon>
        <taxon>Eurotiales</taxon>
        <taxon>Aspergillaceae</taxon>
        <taxon>Aspergillus</taxon>
        <taxon>Aspergillus subgen. Nidulantes</taxon>
    </lineage>
</organism>
<evidence type="ECO:0000313" key="1">
    <source>
        <dbReference type="EMBL" id="KAL2856471.1"/>
    </source>
</evidence>
<name>A0ABR4KW11_9EURO</name>
<gene>
    <name evidence="1" type="ORF">BJY01DRAFT_263519</name>
</gene>
<dbReference type="Proteomes" id="UP001610446">
    <property type="component" value="Unassembled WGS sequence"/>
</dbReference>
<comment type="caution">
    <text evidence="1">The sequence shown here is derived from an EMBL/GenBank/DDBJ whole genome shotgun (WGS) entry which is preliminary data.</text>
</comment>
<keyword evidence="2" id="KW-1185">Reference proteome</keyword>
<proteinExistence type="predicted"/>
<accession>A0ABR4KW11</accession>
<reference evidence="1 2" key="1">
    <citation type="submission" date="2024-07" db="EMBL/GenBank/DDBJ databases">
        <title>Section-level genome sequencing and comparative genomics of Aspergillus sections Usti and Cavernicolus.</title>
        <authorList>
            <consortium name="Lawrence Berkeley National Laboratory"/>
            <person name="Nybo J.L."/>
            <person name="Vesth T.C."/>
            <person name="Theobald S."/>
            <person name="Frisvad J.C."/>
            <person name="Larsen T.O."/>
            <person name="Kjaerboelling I."/>
            <person name="Rothschild-Mancinelli K."/>
            <person name="Lyhne E.K."/>
            <person name="Kogle M.E."/>
            <person name="Barry K."/>
            <person name="Clum A."/>
            <person name="Na H."/>
            <person name="Ledsgaard L."/>
            <person name="Lin J."/>
            <person name="Lipzen A."/>
            <person name="Kuo A."/>
            <person name="Riley R."/>
            <person name="Mondo S."/>
            <person name="Labutti K."/>
            <person name="Haridas S."/>
            <person name="Pangalinan J."/>
            <person name="Salamov A.A."/>
            <person name="Simmons B.A."/>
            <person name="Magnuson J.K."/>
            <person name="Chen J."/>
            <person name="Drula E."/>
            <person name="Henrissat B."/>
            <person name="Wiebenga A."/>
            <person name="Lubbers R.J."/>
            <person name="Gomes A.C."/>
            <person name="Makela M.R."/>
            <person name="Stajich J."/>
            <person name="Grigoriev I.V."/>
            <person name="Mortensen U.H."/>
            <person name="De Vries R.P."/>
            <person name="Baker S.E."/>
            <person name="Andersen M.R."/>
        </authorList>
    </citation>
    <scope>NUCLEOTIDE SEQUENCE [LARGE SCALE GENOMIC DNA]</scope>
    <source>
        <strain evidence="1 2">CBS 123904</strain>
    </source>
</reference>